<keyword evidence="3 5" id="KW-0472">Membrane</keyword>
<dbReference type="PROSITE" id="PS51123">
    <property type="entry name" value="OMPA_2"/>
    <property type="match status" value="1"/>
</dbReference>
<dbReference type="Gene3D" id="3.30.1330.60">
    <property type="entry name" value="OmpA-like domain"/>
    <property type="match status" value="1"/>
</dbReference>
<evidence type="ECO:0000313" key="8">
    <source>
        <dbReference type="EMBL" id="ALR75625.1"/>
    </source>
</evidence>
<sequence>MFKRYQCIYGLSLIASFMLLSACTRSVSDVDAQGKTARPVFPDTASAVRPEGSFVNLENLLQVKAGMSKEQLYELIGVPHFREGIVRVKEWDYIFHFTRTDESVLTCQYKVLFDENMKAQSFFYRPEGCLSALTAPKLKTAPHSIDSTFAAESLFGFGSATLSRTGETELRHMIAQIQEQHIPVKRVLITGHADRIGNSEKNNALSLARAEAVKTLLVAQGIPEALVETRGVGASQPLVVCPGETTPAVVACLEKNRRITINILE</sequence>
<dbReference type="EMBL" id="CP012871">
    <property type="protein sequence ID" value="ALR75625.1"/>
    <property type="molecule type" value="Genomic_DNA"/>
</dbReference>
<keyword evidence="8" id="KW-0261">Viral envelope protein</keyword>
<evidence type="ECO:0000256" key="4">
    <source>
        <dbReference type="ARBA" id="ARBA00023237"/>
    </source>
</evidence>
<dbReference type="GO" id="GO:0009279">
    <property type="term" value="C:cell outer membrane"/>
    <property type="evidence" value="ECO:0007669"/>
    <property type="project" value="UniProtKB-SubCell"/>
</dbReference>
<dbReference type="Pfam" id="PF04355">
    <property type="entry name" value="BamE"/>
    <property type="match status" value="1"/>
</dbReference>
<keyword evidence="4" id="KW-0998">Cell outer membrane</keyword>
<comment type="subcellular location">
    <subcellularLocation>
        <location evidence="1">Cell outer membrane</location>
    </subcellularLocation>
</comment>
<evidence type="ECO:0000256" key="5">
    <source>
        <dbReference type="PROSITE-ProRule" id="PRU00473"/>
    </source>
</evidence>
<feature type="chain" id="PRO_5033057170" evidence="6">
    <location>
        <begin position="23"/>
        <end position="265"/>
    </location>
</feature>
<evidence type="ECO:0000256" key="3">
    <source>
        <dbReference type="ARBA" id="ARBA00023136"/>
    </source>
</evidence>
<name>A0A806X3B1_9ENTR</name>
<evidence type="ECO:0000259" key="7">
    <source>
        <dbReference type="PROSITE" id="PS51123"/>
    </source>
</evidence>
<dbReference type="SUPFAM" id="SSF103088">
    <property type="entry name" value="OmpA-like"/>
    <property type="match status" value="1"/>
</dbReference>
<gene>
    <name evidence="8" type="ORF">AO703_04695</name>
</gene>
<dbReference type="InterPro" id="IPR036737">
    <property type="entry name" value="OmpA-like_sf"/>
</dbReference>
<feature type="domain" description="OmpA-like" evidence="7">
    <location>
        <begin position="142"/>
        <end position="265"/>
    </location>
</feature>
<dbReference type="Proteomes" id="UP000069162">
    <property type="component" value="Chromosome"/>
</dbReference>
<dbReference type="PANTHER" id="PTHR30329:SF21">
    <property type="entry name" value="LIPOPROTEIN YIAD-RELATED"/>
    <property type="match status" value="1"/>
</dbReference>
<dbReference type="InterPro" id="IPR006664">
    <property type="entry name" value="OMP_bac"/>
</dbReference>
<proteinExistence type="predicted"/>
<keyword evidence="8" id="KW-0946">Virion</keyword>
<feature type="signal peptide" evidence="6">
    <location>
        <begin position="1"/>
        <end position="22"/>
    </location>
</feature>
<dbReference type="KEGG" id="kle:AO703_04695"/>
<keyword evidence="2 6" id="KW-0732">Signal</keyword>
<reference evidence="9" key="1">
    <citation type="submission" date="2015-10" db="EMBL/GenBank/DDBJ databases">
        <title>Complete Genome Sequencing of Klebsiella sp. strain G5.</title>
        <authorList>
            <person name="Chan K.-G."/>
            <person name="Chen J.-W."/>
        </authorList>
    </citation>
    <scope>NUCLEOTIDE SEQUENCE [LARGE SCALE GENOMIC DNA]</scope>
    <source>
        <strain evidence="9">G5</strain>
    </source>
</reference>
<dbReference type="Pfam" id="PF00691">
    <property type="entry name" value="OmpA"/>
    <property type="match status" value="1"/>
</dbReference>
<dbReference type="CDD" id="cd07185">
    <property type="entry name" value="OmpA_C-like"/>
    <property type="match status" value="1"/>
</dbReference>
<dbReference type="PRINTS" id="PR01021">
    <property type="entry name" value="OMPADOMAIN"/>
</dbReference>
<evidence type="ECO:0000256" key="1">
    <source>
        <dbReference type="ARBA" id="ARBA00004442"/>
    </source>
</evidence>
<evidence type="ECO:0000313" key="9">
    <source>
        <dbReference type="Proteomes" id="UP000069162"/>
    </source>
</evidence>
<dbReference type="InterPro" id="IPR007450">
    <property type="entry name" value="BamE_dom"/>
</dbReference>
<protein>
    <submittedName>
        <fullName evidence="8">Cell envelope protein SmpA</fullName>
    </submittedName>
</protein>
<dbReference type="Gene3D" id="3.30.1450.10">
    <property type="match status" value="1"/>
</dbReference>
<evidence type="ECO:0000256" key="6">
    <source>
        <dbReference type="SAM" id="SignalP"/>
    </source>
</evidence>
<evidence type="ECO:0000256" key="2">
    <source>
        <dbReference type="ARBA" id="ARBA00022729"/>
    </source>
</evidence>
<dbReference type="InterPro" id="IPR050330">
    <property type="entry name" value="Bact_OuterMem_StrucFunc"/>
</dbReference>
<organism evidence="8 9">
    <name type="scientific">[Enterobacter] lignolyticus</name>
    <dbReference type="NCBI Taxonomy" id="1334193"/>
    <lineage>
        <taxon>Bacteria</taxon>
        <taxon>Pseudomonadati</taxon>
        <taxon>Pseudomonadota</taxon>
        <taxon>Gammaproteobacteria</taxon>
        <taxon>Enterobacterales</taxon>
        <taxon>Enterobacteriaceae</taxon>
        <taxon>Pluralibacter</taxon>
    </lineage>
</organism>
<dbReference type="RefSeq" id="WP_062740445.1">
    <property type="nucleotide sequence ID" value="NZ_CP012871.1"/>
</dbReference>
<dbReference type="OrthoDB" id="345640at2"/>
<dbReference type="PANTHER" id="PTHR30329">
    <property type="entry name" value="STATOR ELEMENT OF FLAGELLAR MOTOR COMPLEX"/>
    <property type="match status" value="1"/>
</dbReference>
<dbReference type="InterPro" id="IPR006665">
    <property type="entry name" value="OmpA-like"/>
</dbReference>
<dbReference type="PROSITE" id="PS51257">
    <property type="entry name" value="PROKAR_LIPOPROTEIN"/>
    <property type="match status" value="1"/>
</dbReference>
<dbReference type="AlphaFoldDB" id="A0A806X3B1"/>
<dbReference type="InterPro" id="IPR037873">
    <property type="entry name" value="BamE-like"/>
</dbReference>
<accession>A0A806X3B1</accession>